<evidence type="ECO:0000313" key="2">
    <source>
        <dbReference type="EMBL" id="GBG23381.1"/>
    </source>
</evidence>
<name>A0A2R5G5Q4_NOSCO</name>
<proteinExistence type="predicted"/>
<feature type="compositionally biased region" description="Basic and acidic residues" evidence="1">
    <location>
        <begin position="53"/>
        <end position="70"/>
    </location>
</feature>
<keyword evidence="3" id="KW-1185">Reference proteome</keyword>
<gene>
    <name evidence="2" type="ORF">NIES4072_70930</name>
</gene>
<dbReference type="AlphaFoldDB" id="A0A2R5G5Q4"/>
<dbReference type="RefSeq" id="WP_109013240.1">
    <property type="nucleotide sequence ID" value="NZ_BDUD01000002.1"/>
</dbReference>
<feature type="region of interest" description="Disordered" evidence="1">
    <location>
        <begin position="44"/>
        <end position="71"/>
    </location>
</feature>
<dbReference type="OrthoDB" id="518237at2"/>
<dbReference type="EMBL" id="BDUD01000002">
    <property type="protein sequence ID" value="GBG23381.1"/>
    <property type="molecule type" value="Genomic_DNA"/>
</dbReference>
<feature type="compositionally biased region" description="Low complexity" evidence="1">
    <location>
        <begin position="147"/>
        <end position="174"/>
    </location>
</feature>
<reference evidence="2 3" key="1">
    <citation type="submission" date="2017-06" db="EMBL/GenBank/DDBJ databases">
        <title>Genome sequencing of cyanobaciteial culture collection at National Institute for Environmental Studies (NIES).</title>
        <authorList>
            <person name="Hirose Y."/>
            <person name="Shimura Y."/>
            <person name="Fujisawa T."/>
            <person name="Nakamura Y."/>
            <person name="Kawachi M."/>
        </authorList>
    </citation>
    <scope>NUCLEOTIDE SEQUENCE [LARGE SCALE GENOMIC DNA]</scope>
    <source>
        <strain evidence="2 3">NIES-4072</strain>
    </source>
</reference>
<organism evidence="2 3">
    <name type="scientific">Nostoc commune NIES-4072</name>
    <dbReference type="NCBI Taxonomy" id="2005467"/>
    <lineage>
        <taxon>Bacteria</taxon>
        <taxon>Bacillati</taxon>
        <taxon>Cyanobacteriota</taxon>
        <taxon>Cyanophyceae</taxon>
        <taxon>Nostocales</taxon>
        <taxon>Nostocaceae</taxon>
        <taxon>Nostoc</taxon>
    </lineage>
</organism>
<evidence type="ECO:0000313" key="3">
    <source>
        <dbReference type="Proteomes" id="UP000245124"/>
    </source>
</evidence>
<accession>A0A2R5G5Q4</accession>
<protein>
    <submittedName>
        <fullName evidence="2">Uncharacterized protein</fullName>
    </submittedName>
</protein>
<feature type="region of interest" description="Disordered" evidence="1">
    <location>
        <begin position="146"/>
        <end position="174"/>
    </location>
</feature>
<evidence type="ECO:0000256" key="1">
    <source>
        <dbReference type="SAM" id="MobiDB-lite"/>
    </source>
</evidence>
<dbReference type="Proteomes" id="UP000245124">
    <property type="component" value="Unassembled WGS sequence"/>
</dbReference>
<sequence>MGSPENLGTNGGILPPSLLESASLGAALDDNSALTSLQIALRTPSGSDPITSKLEHQEKSPNTTENKKSNQDTINYTLVGNNIFDCGQSFKEPQNFTTIPILPISNNQNSNKVKDSLTGNTTDNSLVGITEQKPLIAIGALENLDNSQQNSSVSSSSARASSVSTLSTSQTSTPSFAIRTEGTISINNNGDFDGIPTDLSDDALIYAAKGFVMNGNLELPVQRDAQGNPIRDTNGKLVLVDKAVAVSNGYTTSIANGSNSKYAGLVPPPLVAQQTVFVPAYADIKQVDLNRRIPAGTPTVTFNISQNPLNTSSDWSQKFPAAGTVNNPTVVRVIGGGLNIPANVNLSNYVITVEQGDINFNGNNYNLNNVSRPKSFAIVKKSSV</sequence>
<comment type="caution">
    <text evidence="2">The sequence shown here is derived from an EMBL/GenBank/DDBJ whole genome shotgun (WGS) entry which is preliminary data.</text>
</comment>